<evidence type="ECO:0000256" key="2">
    <source>
        <dbReference type="ARBA" id="ARBA00006840"/>
    </source>
</evidence>
<feature type="transmembrane region" description="Helical" evidence="6">
    <location>
        <begin position="54"/>
        <end position="75"/>
    </location>
</feature>
<dbReference type="SUPFAM" id="SSF48652">
    <property type="entry name" value="Tetraspanin"/>
    <property type="match status" value="1"/>
</dbReference>
<dbReference type="InterPro" id="IPR008952">
    <property type="entry name" value="Tetraspanin_EC2_sf"/>
</dbReference>
<dbReference type="Gene3D" id="1.10.1450.10">
    <property type="entry name" value="Tetraspanin"/>
    <property type="match status" value="1"/>
</dbReference>
<evidence type="ECO:0000256" key="6">
    <source>
        <dbReference type="RuleBase" id="RU361218"/>
    </source>
</evidence>
<proteinExistence type="inferred from homology"/>
<dbReference type="PANTHER" id="PTHR19282">
    <property type="entry name" value="TETRASPANIN"/>
    <property type="match status" value="1"/>
</dbReference>
<gene>
    <name evidence="7" type="ORF">BaRGS_00037623</name>
</gene>
<dbReference type="EMBL" id="JACVVK020000571">
    <property type="protein sequence ID" value="KAK7465194.1"/>
    <property type="molecule type" value="Genomic_DNA"/>
</dbReference>
<protein>
    <recommendedName>
        <fullName evidence="6">Tetraspanin</fullName>
    </recommendedName>
</protein>
<dbReference type="GO" id="GO:0016020">
    <property type="term" value="C:membrane"/>
    <property type="evidence" value="ECO:0007669"/>
    <property type="project" value="UniProtKB-SubCell"/>
</dbReference>
<evidence type="ECO:0000256" key="5">
    <source>
        <dbReference type="ARBA" id="ARBA00023136"/>
    </source>
</evidence>
<dbReference type="Pfam" id="PF00335">
    <property type="entry name" value="Tetraspanin"/>
    <property type="match status" value="1"/>
</dbReference>
<evidence type="ECO:0000256" key="1">
    <source>
        <dbReference type="ARBA" id="ARBA00004141"/>
    </source>
</evidence>
<dbReference type="Proteomes" id="UP001519460">
    <property type="component" value="Unassembled WGS sequence"/>
</dbReference>
<feature type="transmembrane region" description="Helical" evidence="6">
    <location>
        <begin position="209"/>
        <end position="235"/>
    </location>
</feature>
<evidence type="ECO:0000313" key="8">
    <source>
        <dbReference type="Proteomes" id="UP001519460"/>
    </source>
</evidence>
<feature type="transmembrane region" description="Helical" evidence="6">
    <location>
        <begin position="12"/>
        <end position="34"/>
    </location>
</feature>
<keyword evidence="3 6" id="KW-0812">Transmembrane</keyword>
<dbReference type="PIRSF" id="PIRSF002419">
    <property type="entry name" value="Tetraspanin"/>
    <property type="match status" value="1"/>
</dbReference>
<evidence type="ECO:0000256" key="4">
    <source>
        <dbReference type="ARBA" id="ARBA00022989"/>
    </source>
</evidence>
<dbReference type="InterPro" id="IPR000301">
    <property type="entry name" value="Tetraspanin_animals"/>
</dbReference>
<dbReference type="PRINTS" id="PR00259">
    <property type="entry name" value="TMFOUR"/>
</dbReference>
<name>A0ABD0J8M9_9CAEN</name>
<keyword evidence="5 6" id="KW-0472">Membrane</keyword>
<dbReference type="AlphaFoldDB" id="A0ABD0J8M9"/>
<evidence type="ECO:0000313" key="7">
    <source>
        <dbReference type="EMBL" id="KAK7465194.1"/>
    </source>
</evidence>
<sequence>MGKCTTTTKICLLVISFVFWGAAAALCFVSSWVFRTYHDFNHVTEATLTMLPASIVLGVAVLMFLIGLLGCIAVCKENKILLSTYFCLILLVFLGEVVAGVLGYAYRSEVEDTVSTGLMDAVNNYNDSVMAEQMDFVQQELKCCGVNNASDWLESTYWKEHHNTTVPLSCCRNYTGNPNTTVCNPVITGTDIYTKGCLSSLEHKFTTNLIYIAAVTVSFAVIQILGLITTCILICRTREVKYDRLENAQRDGLRV</sequence>
<comment type="subcellular location">
    <subcellularLocation>
        <location evidence="1 6">Membrane</location>
        <topology evidence="1 6">Multi-pass membrane protein</topology>
    </subcellularLocation>
</comment>
<accession>A0ABD0J8M9</accession>
<organism evidence="7 8">
    <name type="scientific">Batillaria attramentaria</name>
    <dbReference type="NCBI Taxonomy" id="370345"/>
    <lineage>
        <taxon>Eukaryota</taxon>
        <taxon>Metazoa</taxon>
        <taxon>Spiralia</taxon>
        <taxon>Lophotrochozoa</taxon>
        <taxon>Mollusca</taxon>
        <taxon>Gastropoda</taxon>
        <taxon>Caenogastropoda</taxon>
        <taxon>Sorbeoconcha</taxon>
        <taxon>Cerithioidea</taxon>
        <taxon>Batillariidae</taxon>
        <taxon>Batillaria</taxon>
    </lineage>
</organism>
<keyword evidence="8" id="KW-1185">Reference proteome</keyword>
<reference evidence="7 8" key="1">
    <citation type="journal article" date="2023" name="Sci. Data">
        <title>Genome assembly of the Korean intertidal mud-creeper Batillaria attramentaria.</title>
        <authorList>
            <person name="Patra A.K."/>
            <person name="Ho P.T."/>
            <person name="Jun S."/>
            <person name="Lee S.J."/>
            <person name="Kim Y."/>
            <person name="Won Y.J."/>
        </authorList>
    </citation>
    <scope>NUCLEOTIDE SEQUENCE [LARGE SCALE GENOMIC DNA]</scope>
    <source>
        <strain evidence="7">Wonlab-2016</strain>
    </source>
</reference>
<keyword evidence="4 6" id="KW-1133">Transmembrane helix</keyword>
<comment type="similarity">
    <text evidence="2 6">Belongs to the tetraspanin (TM4SF) family.</text>
</comment>
<dbReference type="PANTHER" id="PTHR19282:SF544">
    <property type="entry name" value="TETRASPANIN"/>
    <property type="match status" value="1"/>
</dbReference>
<feature type="transmembrane region" description="Helical" evidence="6">
    <location>
        <begin position="82"/>
        <end position="106"/>
    </location>
</feature>
<dbReference type="InterPro" id="IPR018499">
    <property type="entry name" value="Tetraspanin/Peripherin"/>
</dbReference>
<evidence type="ECO:0000256" key="3">
    <source>
        <dbReference type="ARBA" id="ARBA00022692"/>
    </source>
</evidence>
<comment type="caution">
    <text evidence="7">The sequence shown here is derived from an EMBL/GenBank/DDBJ whole genome shotgun (WGS) entry which is preliminary data.</text>
</comment>